<evidence type="ECO:0000313" key="2">
    <source>
        <dbReference type="Proteomes" id="UP001215598"/>
    </source>
</evidence>
<sequence>MHRCLSIPEILRMIFEELLRCNAPDLKALARLAQTCRGFSDLALDILWKDLNSAIPLLKSFPPHIWEISGTTHQKTFRFRLPIKAADWDRVLGYAARIRKISLGYGIPQLEVLELLSLSLPAEHFLPNLQGLRWLPNDPRVFPYIRLFTSPNLTVIELSIDSSLASSSLLSLLASRFSYITDLTLRWSGGDGPTLDTLGSLVSALTHLERLCVPHLDPSAYQHLPSVATLRHLSLNNFSSFPDDSGSWSHTDPTFSGLSHLRLRSDTITPTATALLSTFSNTPLQSFRCESGCIPSVVTVRELCLALAGGCSRSHLRQVYLELGSEELDNPTLATITPDVISPLLIFSNLRKVRVEAGTSFALDDAFCTALATAWPRLEALTLNTNSAHGALWPSTVGLLTLTAFARHCPLLAELSITLNAQGFPDALPHPQAQRVSQRALKYLDVARSSIDSPFDVARFLSRTFPALTAINSWYLLRNEINPTKWTEVQKLLPMLVAIRKEEEIYWRAQAL</sequence>
<dbReference type="AlphaFoldDB" id="A0AAD7MTC5"/>
<dbReference type="Proteomes" id="UP001215598">
    <property type="component" value="Unassembled WGS sequence"/>
</dbReference>
<reference evidence="1" key="1">
    <citation type="submission" date="2023-03" db="EMBL/GenBank/DDBJ databases">
        <title>Massive genome expansion in bonnet fungi (Mycena s.s.) driven by repeated elements and novel gene families across ecological guilds.</title>
        <authorList>
            <consortium name="Lawrence Berkeley National Laboratory"/>
            <person name="Harder C.B."/>
            <person name="Miyauchi S."/>
            <person name="Viragh M."/>
            <person name="Kuo A."/>
            <person name="Thoen E."/>
            <person name="Andreopoulos B."/>
            <person name="Lu D."/>
            <person name="Skrede I."/>
            <person name="Drula E."/>
            <person name="Henrissat B."/>
            <person name="Morin E."/>
            <person name="Kohler A."/>
            <person name="Barry K."/>
            <person name="LaButti K."/>
            <person name="Morin E."/>
            <person name="Salamov A."/>
            <person name="Lipzen A."/>
            <person name="Mereny Z."/>
            <person name="Hegedus B."/>
            <person name="Baldrian P."/>
            <person name="Stursova M."/>
            <person name="Weitz H."/>
            <person name="Taylor A."/>
            <person name="Grigoriev I.V."/>
            <person name="Nagy L.G."/>
            <person name="Martin F."/>
            <person name="Kauserud H."/>
        </authorList>
    </citation>
    <scope>NUCLEOTIDE SEQUENCE</scope>
    <source>
        <strain evidence="1">CBHHK182m</strain>
    </source>
</reference>
<evidence type="ECO:0008006" key="3">
    <source>
        <dbReference type="Google" id="ProtNLM"/>
    </source>
</evidence>
<proteinExistence type="predicted"/>
<accession>A0AAD7MTC5</accession>
<dbReference type="SUPFAM" id="SSF52047">
    <property type="entry name" value="RNI-like"/>
    <property type="match status" value="1"/>
</dbReference>
<organism evidence="1 2">
    <name type="scientific">Mycena metata</name>
    <dbReference type="NCBI Taxonomy" id="1033252"/>
    <lineage>
        <taxon>Eukaryota</taxon>
        <taxon>Fungi</taxon>
        <taxon>Dikarya</taxon>
        <taxon>Basidiomycota</taxon>
        <taxon>Agaricomycotina</taxon>
        <taxon>Agaricomycetes</taxon>
        <taxon>Agaricomycetidae</taxon>
        <taxon>Agaricales</taxon>
        <taxon>Marasmiineae</taxon>
        <taxon>Mycenaceae</taxon>
        <taxon>Mycena</taxon>
    </lineage>
</organism>
<name>A0AAD7MTC5_9AGAR</name>
<keyword evidence="2" id="KW-1185">Reference proteome</keyword>
<dbReference type="InterPro" id="IPR032675">
    <property type="entry name" value="LRR_dom_sf"/>
</dbReference>
<evidence type="ECO:0000313" key="1">
    <source>
        <dbReference type="EMBL" id="KAJ7731242.1"/>
    </source>
</evidence>
<dbReference type="EMBL" id="JARKIB010000154">
    <property type="protein sequence ID" value="KAJ7731242.1"/>
    <property type="molecule type" value="Genomic_DNA"/>
</dbReference>
<gene>
    <name evidence="1" type="ORF">B0H16DRAFT_1469234</name>
</gene>
<dbReference type="Gene3D" id="3.80.10.10">
    <property type="entry name" value="Ribonuclease Inhibitor"/>
    <property type="match status" value="1"/>
</dbReference>
<comment type="caution">
    <text evidence="1">The sequence shown here is derived from an EMBL/GenBank/DDBJ whole genome shotgun (WGS) entry which is preliminary data.</text>
</comment>
<protein>
    <recommendedName>
        <fullName evidence="3">F-box domain-containing protein</fullName>
    </recommendedName>
</protein>